<evidence type="ECO:0000256" key="1">
    <source>
        <dbReference type="SAM" id="Phobius"/>
    </source>
</evidence>
<dbReference type="InterPro" id="IPR000595">
    <property type="entry name" value="cNMP-bd_dom"/>
</dbReference>
<feature type="transmembrane region" description="Helical" evidence="1">
    <location>
        <begin position="315"/>
        <end position="336"/>
    </location>
</feature>
<evidence type="ECO:0000313" key="3">
    <source>
        <dbReference type="EMBL" id="CAH0585862.1"/>
    </source>
</evidence>
<protein>
    <recommendedName>
        <fullName evidence="2">Cyclic nucleotide-binding domain-containing protein</fullName>
    </recommendedName>
</protein>
<dbReference type="GO" id="GO:0005249">
    <property type="term" value="F:voltage-gated potassium channel activity"/>
    <property type="evidence" value="ECO:0007669"/>
    <property type="project" value="TreeGrafter"/>
</dbReference>
<evidence type="ECO:0000313" key="4">
    <source>
        <dbReference type="Proteomes" id="UP001154114"/>
    </source>
</evidence>
<feature type="transmembrane region" description="Helical" evidence="1">
    <location>
        <begin position="235"/>
        <end position="253"/>
    </location>
</feature>
<feature type="domain" description="Cyclic nucleotide-binding" evidence="2">
    <location>
        <begin position="416"/>
        <end position="516"/>
    </location>
</feature>
<name>A0A9P0BNT0_CHRIL</name>
<dbReference type="Proteomes" id="UP001154114">
    <property type="component" value="Chromosome 14"/>
</dbReference>
<evidence type="ECO:0000259" key="2">
    <source>
        <dbReference type="PROSITE" id="PS50042"/>
    </source>
</evidence>
<dbReference type="InterPro" id="IPR018490">
    <property type="entry name" value="cNMP-bd_dom_sf"/>
</dbReference>
<dbReference type="AlphaFoldDB" id="A0A9P0BNT0"/>
<keyword evidence="4" id="KW-1185">Reference proteome</keyword>
<dbReference type="Pfam" id="PF00027">
    <property type="entry name" value="cNMP_binding"/>
    <property type="match status" value="1"/>
</dbReference>
<keyword evidence="1" id="KW-1133">Transmembrane helix</keyword>
<dbReference type="CDD" id="cd00038">
    <property type="entry name" value="CAP_ED"/>
    <property type="match status" value="1"/>
</dbReference>
<dbReference type="GO" id="GO:0098855">
    <property type="term" value="C:HCN channel complex"/>
    <property type="evidence" value="ECO:0007669"/>
    <property type="project" value="TreeGrafter"/>
</dbReference>
<feature type="transmembrane region" description="Helical" evidence="1">
    <location>
        <begin position="130"/>
        <end position="151"/>
    </location>
</feature>
<dbReference type="PROSITE" id="PS50042">
    <property type="entry name" value="CNMP_BINDING_3"/>
    <property type="match status" value="1"/>
</dbReference>
<accession>A0A9P0BNT0</accession>
<reference evidence="3" key="1">
    <citation type="submission" date="2021-12" db="EMBL/GenBank/DDBJ databases">
        <authorList>
            <person name="King R."/>
        </authorList>
    </citation>
    <scope>NUCLEOTIDE SEQUENCE</scope>
</reference>
<dbReference type="OrthoDB" id="2021138at2759"/>
<proteinExistence type="predicted"/>
<dbReference type="PANTHER" id="PTHR45689">
    <property type="entry name" value="I[[H]] CHANNEL, ISOFORM E"/>
    <property type="match status" value="1"/>
</dbReference>
<dbReference type="InterPro" id="IPR014710">
    <property type="entry name" value="RmlC-like_jellyroll"/>
</dbReference>
<keyword evidence="1" id="KW-0812">Transmembrane</keyword>
<dbReference type="SMART" id="SM00100">
    <property type="entry name" value="cNMP"/>
    <property type="match status" value="1"/>
</dbReference>
<keyword evidence="1" id="KW-0472">Membrane</keyword>
<feature type="transmembrane region" description="Helical" evidence="1">
    <location>
        <begin position="171"/>
        <end position="190"/>
    </location>
</feature>
<dbReference type="GO" id="GO:0035725">
    <property type="term" value="P:sodium ion transmembrane transport"/>
    <property type="evidence" value="ECO:0007669"/>
    <property type="project" value="TreeGrafter"/>
</dbReference>
<feature type="transmembrane region" description="Helical" evidence="1">
    <location>
        <begin position="210"/>
        <end position="228"/>
    </location>
</feature>
<dbReference type="SUPFAM" id="SSF51206">
    <property type="entry name" value="cAMP-binding domain-like"/>
    <property type="match status" value="1"/>
</dbReference>
<sequence length="557" mass="64767">MTILNRKAKEDDENHLGKKVLTSHGYFQGHDCHLPAEKLSAYSSRKYSWFFNLITVTASDIRAVNMYRSYAALCAEKFRHRKGYPCSLHPYSSLRFYLEVLFVLILLCQSLSLAVHYGGEDPANLSYEELIVISDFMVIINIIANFFTGYVEGMSRKVAVLSLSKIAWRYVRSWFLIDLLASTVFIMHWYTLDNIRVQILLEITKLLRLPVIYTYLENVLIVMRASVYQKTAVETIFFLCMYISWNIYLQFGVDYMVEGTYHPVHPSNCSWLSLGKLWNQTATLRLLYAFDRAVGMLTTNTNMNVLEQKGCFENFLVVCWLASKIFVFHFALKYILALFGKESARANYYMMKKQLQIYMVQKNFPPRLKKKILKFYAIRFQSKYFEESHMLACVSGQLREDILMHTGRQLVRELEFLKQLPSSLLVQIAFKLRVVIYIAGDIIFKINTIGDCLYFIDRGTVAIYSGSAKEICHLEDGDFFGEIALVMKHHFRTTSVIAVTNCELFRLDREDFNSTIAHYPTVYDNIKEVATSRFERTCVLDEHHKAELRTNAQDEPP</sequence>
<feature type="transmembrane region" description="Helical" evidence="1">
    <location>
        <begin position="96"/>
        <end position="118"/>
    </location>
</feature>
<dbReference type="GO" id="GO:0003254">
    <property type="term" value="P:regulation of membrane depolarization"/>
    <property type="evidence" value="ECO:0007669"/>
    <property type="project" value="TreeGrafter"/>
</dbReference>
<gene>
    <name evidence="3" type="ORF">CINC_LOCUS3136</name>
</gene>
<organism evidence="3 4">
    <name type="scientific">Chrysodeixis includens</name>
    <name type="common">Soybean looper</name>
    <name type="synonym">Pseudoplusia includens</name>
    <dbReference type="NCBI Taxonomy" id="689277"/>
    <lineage>
        <taxon>Eukaryota</taxon>
        <taxon>Metazoa</taxon>
        <taxon>Ecdysozoa</taxon>
        <taxon>Arthropoda</taxon>
        <taxon>Hexapoda</taxon>
        <taxon>Insecta</taxon>
        <taxon>Pterygota</taxon>
        <taxon>Neoptera</taxon>
        <taxon>Endopterygota</taxon>
        <taxon>Lepidoptera</taxon>
        <taxon>Glossata</taxon>
        <taxon>Ditrysia</taxon>
        <taxon>Noctuoidea</taxon>
        <taxon>Noctuidae</taxon>
        <taxon>Plusiinae</taxon>
        <taxon>Chrysodeixis</taxon>
    </lineage>
</organism>
<dbReference type="Gene3D" id="1.10.287.630">
    <property type="entry name" value="Helix hairpin bin"/>
    <property type="match status" value="1"/>
</dbReference>
<dbReference type="InterPro" id="IPR051413">
    <property type="entry name" value="K/Na_HCN_channel"/>
</dbReference>
<dbReference type="Gene3D" id="2.60.120.10">
    <property type="entry name" value="Jelly Rolls"/>
    <property type="match status" value="1"/>
</dbReference>
<dbReference type="PANTHER" id="PTHR45689:SF14">
    <property type="entry name" value="CYCLIC NUCLEOTIDE-GATED CATION CHANNEL SUBUNIT A-LIKE PROTEIN"/>
    <property type="match status" value="1"/>
</dbReference>
<dbReference type="EMBL" id="LR824017">
    <property type="protein sequence ID" value="CAH0585862.1"/>
    <property type="molecule type" value="Genomic_DNA"/>
</dbReference>